<feature type="signal peptide" evidence="2">
    <location>
        <begin position="1"/>
        <end position="30"/>
    </location>
</feature>
<proteinExistence type="predicted"/>
<evidence type="ECO:0008006" key="5">
    <source>
        <dbReference type="Google" id="ProtNLM"/>
    </source>
</evidence>
<dbReference type="EMBL" id="RXFT01000022">
    <property type="protein sequence ID" value="RUR71588.1"/>
    <property type="molecule type" value="Genomic_DNA"/>
</dbReference>
<feature type="chain" id="PRO_5018729845" description="Secreted protein" evidence="2">
    <location>
        <begin position="31"/>
        <end position="136"/>
    </location>
</feature>
<name>A0A3S0Z9C4_9BURK</name>
<evidence type="ECO:0000313" key="3">
    <source>
        <dbReference type="EMBL" id="RUR71588.1"/>
    </source>
</evidence>
<reference evidence="3 4" key="1">
    <citation type="submission" date="2018-12" db="EMBL/GenBank/DDBJ databases">
        <title>The genome sequences of Variovorax guangxiensis DSM 27352.</title>
        <authorList>
            <person name="Gao J."/>
            <person name="Sun J."/>
        </authorList>
    </citation>
    <scope>NUCLEOTIDE SEQUENCE [LARGE SCALE GENOMIC DNA]</scope>
    <source>
        <strain evidence="3 4">DSM 27352</strain>
    </source>
</reference>
<comment type="caution">
    <text evidence="3">The sequence shown here is derived from an EMBL/GenBank/DDBJ whole genome shotgun (WGS) entry which is preliminary data.</text>
</comment>
<evidence type="ECO:0000313" key="4">
    <source>
        <dbReference type="Proteomes" id="UP000281118"/>
    </source>
</evidence>
<gene>
    <name evidence="3" type="ORF">EJP67_31535</name>
</gene>
<dbReference type="OrthoDB" id="8780961at2"/>
<dbReference type="AlphaFoldDB" id="A0A3S0Z9C4"/>
<evidence type="ECO:0000256" key="1">
    <source>
        <dbReference type="SAM" id="MobiDB-lite"/>
    </source>
</evidence>
<feature type="compositionally biased region" description="Pro residues" evidence="1">
    <location>
        <begin position="127"/>
        <end position="136"/>
    </location>
</feature>
<dbReference type="RefSeq" id="WP_126025653.1">
    <property type="nucleotide sequence ID" value="NZ_RXFT01000022.1"/>
</dbReference>
<feature type="region of interest" description="Disordered" evidence="1">
    <location>
        <begin position="99"/>
        <end position="136"/>
    </location>
</feature>
<accession>A0A3S0Z9C4</accession>
<dbReference type="Proteomes" id="UP000281118">
    <property type="component" value="Unassembled WGS sequence"/>
</dbReference>
<organism evidence="3 4">
    <name type="scientific">Variovorax guangxiensis</name>
    <dbReference type="NCBI Taxonomy" id="1775474"/>
    <lineage>
        <taxon>Bacteria</taxon>
        <taxon>Pseudomonadati</taxon>
        <taxon>Pseudomonadota</taxon>
        <taxon>Betaproteobacteria</taxon>
        <taxon>Burkholderiales</taxon>
        <taxon>Comamonadaceae</taxon>
        <taxon>Variovorax</taxon>
    </lineage>
</organism>
<evidence type="ECO:0000256" key="2">
    <source>
        <dbReference type="SAM" id="SignalP"/>
    </source>
</evidence>
<keyword evidence="2" id="KW-0732">Signal</keyword>
<protein>
    <recommendedName>
        <fullName evidence="5">Secreted protein</fullName>
    </recommendedName>
</protein>
<sequence length="136" mass="13933">MRKTLRSALSATAAFAAGGFIVFGAQTASAQAPGSDARLQKERATCDGVQQDRAACLREAGAARQEAARGGLTSPSPAREQVNSLARCSELPAAEQPACEARIKGGPRTTTEGSVMGGGVIRETVTPLPPQTVPAR</sequence>